<evidence type="ECO:0000256" key="3">
    <source>
        <dbReference type="RuleBase" id="RU361155"/>
    </source>
</evidence>
<proteinExistence type="inferred from homology"/>
<dbReference type="PANTHER" id="PTHR11783">
    <property type="entry name" value="SULFOTRANSFERASE SULT"/>
    <property type="match status" value="1"/>
</dbReference>
<protein>
    <recommendedName>
        <fullName evidence="3">Sulfotransferase</fullName>
        <ecNumber evidence="3">2.8.2.-</ecNumber>
    </recommendedName>
</protein>
<accession>A0AA88QUH8</accession>
<gene>
    <name evidence="5" type="ORF">RJ640_029823</name>
</gene>
<evidence type="ECO:0000259" key="4">
    <source>
        <dbReference type="Pfam" id="PF00685"/>
    </source>
</evidence>
<dbReference type="SUPFAM" id="SSF52540">
    <property type="entry name" value="P-loop containing nucleoside triphosphate hydrolases"/>
    <property type="match status" value="1"/>
</dbReference>
<dbReference type="AlphaFoldDB" id="A0AA88QUH8"/>
<dbReference type="GO" id="GO:0008146">
    <property type="term" value="F:sulfotransferase activity"/>
    <property type="evidence" value="ECO:0007669"/>
    <property type="project" value="InterPro"/>
</dbReference>
<feature type="domain" description="Sulfotransferase" evidence="4">
    <location>
        <begin position="60"/>
        <end position="316"/>
    </location>
</feature>
<evidence type="ECO:0000313" key="6">
    <source>
        <dbReference type="Proteomes" id="UP001187471"/>
    </source>
</evidence>
<dbReference type="InterPro" id="IPR027417">
    <property type="entry name" value="P-loop_NTPase"/>
</dbReference>
<evidence type="ECO:0000256" key="2">
    <source>
        <dbReference type="ARBA" id="ARBA00022679"/>
    </source>
</evidence>
<dbReference type="InterPro" id="IPR000863">
    <property type="entry name" value="Sulfotransferase_dom"/>
</dbReference>
<dbReference type="Pfam" id="PF00685">
    <property type="entry name" value="Sulfotransfer_1"/>
    <property type="match status" value="1"/>
</dbReference>
<dbReference type="EC" id="2.8.2.-" evidence="3"/>
<comment type="caution">
    <text evidence="5">The sequence shown here is derived from an EMBL/GenBank/DDBJ whole genome shotgun (WGS) entry which is preliminary data.</text>
</comment>
<dbReference type="Gene3D" id="3.40.50.300">
    <property type="entry name" value="P-loop containing nucleotide triphosphate hydrolases"/>
    <property type="match status" value="1"/>
</dbReference>
<dbReference type="EMBL" id="JAVXUO010002800">
    <property type="protein sequence ID" value="KAK2969530.1"/>
    <property type="molecule type" value="Genomic_DNA"/>
</dbReference>
<organism evidence="5 6">
    <name type="scientific">Escallonia rubra</name>
    <dbReference type="NCBI Taxonomy" id="112253"/>
    <lineage>
        <taxon>Eukaryota</taxon>
        <taxon>Viridiplantae</taxon>
        <taxon>Streptophyta</taxon>
        <taxon>Embryophyta</taxon>
        <taxon>Tracheophyta</taxon>
        <taxon>Spermatophyta</taxon>
        <taxon>Magnoliopsida</taxon>
        <taxon>eudicotyledons</taxon>
        <taxon>Gunneridae</taxon>
        <taxon>Pentapetalae</taxon>
        <taxon>asterids</taxon>
        <taxon>campanulids</taxon>
        <taxon>Escalloniales</taxon>
        <taxon>Escalloniaceae</taxon>
        <taxon>Escallonia</taxon>
    </lineage>
</organism>
<dbReference type="Proteomes" id="UP001187471">
    <property type="component" value="Unassembled WGS sequence"/>
</dbReference>
<sequence>MKREEEAEDLSPESKVFLLSLPKEKGWRTRYLYQYQGQWCQAKQTLAIVSFQKHFQAEASDIMVATVPRSGTIWLKALVFAIVNRQRFGVSDDHHPLLTSDPHVLVASLDYKLYQNDILPDLSDFSRPRLFATHVAYPLLPESVKSSDCRIVHICRNPLDNFVSLWHLQVKLRPEALGPLSLEEAFDMYCRGAVPYGPYWEHMLGYWKMSLERPQKVFFVKYEDMKEDTILHVKRLAEFVGFPFSVDEEREGVIEEISKLCSFQTLRKSEVNRPPEKATANALMRKGEVGDWVNHLTPSMVDQLSNIMAEKLHGSGLTFKLSQ</sequence>
<keyword evidence="6" id="KW-1185">Reference proteome</keyword>
<comment type="similarity">
    <text evidence="1 3">Belongs to the sulfotransferase 1 family.</text>
</comment>
<name>A0AA88QUH8_9ASTE</name>
<keyword evidence="2 3" id="KW-0808">Transferase</keyword>
<reference evidence="5" key="1">
    <citation type="submission" date="2022-12" db="EMBL/GenBank/DDBJ databases">
        <title>Draft genome assemblies for two species of Escallonia (Escalloniales).</title>
        <authorList>
            <person name="Chanderbali A."/>
            <person name="Dervinis C."/>
            <person name="Anghel I."/>
            <person name="Soltis D."/>
            <person name="Soltis P."/>
            <person name="Zapata F."/>
        </authorList>
    </citation>
    <scope>NUCLEOTIDE SEQUENCE</scope>
    <source>
        <strain evidence="5">UCBG92.1500</strain>
        <tissue evidence="5">Leaf</tissue>
    </source>
</reference>
<evidence type="ECO:0000313" key="5">
    <source>
        <dbReference type="EMBL" id="KAK2969530.1"/>
    </source>
</evidence>
<evidence type="ECO:0000256" key="1">
    <source>
        <dbReference type="ARBA" id="ARBA00005771"/>
    </source>
</evidence>